<dbReference type="Proteomes" id="UP000194546">
    <property type="component" value="Unassembled WGS sequence"/>
</dbReference>
<feature type="region of interest" description="Disordered" evidence="1">
    <location>
        <begin position="1"/>
        <end position="20"/>
    </location>
</feature>
<gene>
    <name evidence="2" type="ORF">PAMC26510_03580</name>
</gene>
<feature type="compositionally biased region" description="Low complexity" evidence="1">
    <location>
        <begin position="1"/>
        <end position="10"/>
    </location>
</feature>
<organism evidence="2 3">
    <name type="scientific">Caballeronia sordidicola</name>
    <name type="common">Burkholderia sordidicola</name>
    <dbReference type="NCBI Taxonomy" id="196367"/>
    <lineage>
        <taxon>Bacteria</taxon>
        <taxon>Pseudomonadati</taxon>
        <taxon>Pseudomonadota</taxon>
        <taxon>Betaproteobacteria</taxon>
        <taxon>Burkholderiales</taxon>
        <taxon>Burkholderiaceae</taxon>
        <taxon>Caballeronia</taxon>
    </lineage>
</organism>
<feature type="compositionally biased region" description="Basic residues" evidence="1">
    <location>
        <begin position="11"/>
        <end position="20"/>
    </location>
</feature>
<comment type="caution">
    <text evidence="2">The sequence shown here is derived from an EMBL/GenBank/DDBJ whole genome shotgun (WGS) entry which is preliminary data.</text>
</comment>
<proteinExistence type="predicted"/>
<name>A0A242N9V1_CABSO</name>
<dbReference type="AlphaFoldDB" id="A0A242N9V1"/>
<sequence length="20" mass="2406">MYRCRTAARASRPRRVVPRC</sequence>
<evidence type="ECO:0000313" key="3">
    <source>
        <dbReference type="Proteomes" id="UP000194546"/>
    </source>
</evidence>
<reference evidence="2 3" key="1">
    <citation type="submission" date="2017-03" db="EMBL/GenBank/DDBJ databases">
        <title>Genome analysis of strain PAMC 26510.</title>
        <authorList>
            <person name="Oh H.-M."/>
            <person name="Yang J.-A."/>
        </authorList>
    </citation>
    <scope>NUCLEOTIDE SEQUENCE [LARGE SCALE GENOMIC DNA]</scope>
    <source>
        <strain evidence="2 3">PAMC 26510</strain>
    </source>
</reference>
<protein>
    <submittedName>
        <fullName evidence="2">L-arabinolactonase</fullName>
    </submittedName>
</protein>
<accession>A0A242N9V1</accession>
<evidence type="ECO:0000256" key="1">
    <source>
        <dbReference type="SAM" id="MobiDB-lite"/>
    </source>
</evidence>
<evidence type="ECO:0000313" key="2">
    <source>
        <dbReference type="EMBL" id="OTP80194.1"/>
    </source>
</evidence>
<dbReference type="EMBL" id="NBTY01000014">
    <property type="protein sequence ID" value="OTP80194.1"/>
    <property type="molecule type" value="Genomic_DNA"/>
</dbReference>